<gene>
    <name evidence="1" type="ORF">CY34DRAFT_81488</name>
</gene>
<accession>A0A0D0A119</accession>
<organism evidence="1 2">
    <name type="scientific">Suillus luteus UH-Slu-Lm8-n1</name>
    <dbReference type="NCBI Taxonomy" id="930992"/>
    <lineage>
        <taxon>Eukaryota</taxon>
        <taxon>Fungi</taxon>
        <taxon>Dikarya</taxon>
        <taxon>Basidiomycota</taxon>
        <taxon>Agaricomycotina</taxon>
        <taxon>Agaricomycetes</taxon>
        <taxon>Agaricomycetidae</taxon>
        <taxon>Boletales</taxon>
        <taxon>Suillineae</taxon>
        <taxon>Suillaceae</taxon>
        <taxon>Suillus</taxon>
    </lineage>
</organism>
<reference evidence="1 2" key="1">
    <citation type="submission" date="2014-04" db="EMBL/GenBank/DDBJ databases">
        <authorList>
            <consortium name="DOE Joint Genome Institute"/>
            <person name="Kuo A."/>
            <person name="Ruytinx J."/>
            <person name="Rineau F."/>
            <person name="Colpaert J."/>
            <person name="Kohler A."/>
            <person name="Nagy L.G."/>
            <person name="Floudas D."/>
            <person name="Copeland A."/>
            <person name="Barry K.W."/>
            <person name="Cichocki N."/>
            <person name="Veneault-Fourrey C."/>
            <person name="LaButti K."/>
            <person name="Lindquist E.A."/>
            <person name="Lipzen A."/>
            <person name="Lundell T."/>
            <person name="Morin E."/>
            <person name="Murat C."/>
            <person name="Sun H."/>
            <person name="Tunlid A."/>
            <person name="Henrissat B."/>
            <person name="Grigoriev I.V."/>
            <person name="Hibbett D.S."/>
            <person name="Martin F."/>
            <person name="Nordberg H.P."/>
            <person name="Cantor M.N."/>
            <person name="Hua S.X."/>
        </authorList>
    </citation>
    <scope>NUCLEOTIDE SEQUENCE [LARGE SCALE GENOMIC DNA]</scope>
    <source>
        <strain evidence="1 2">UH-Slu-Lm8-n1</strain>
    </source>
</reference>
<feature type="non-terminal residue" evidence="1">
    <location>
        <position position="1"/>
    </location>
</feature>
<reference evidence="2" key="2">
    <citation type="submission" date="2015-01" db="EMBL/GenBank/DDBJ databases">
        <title>Evolutionary Origins and Diversification of the Mycorrhizal Mutualists.</title>
        <authorList>
            <consortium name="DOE Joint Genome Institute"/>
            <consortium name="Mycorrhizal Genomics Consortium"/>
            <person name="Kohler A."/>
            <person name="Kuo A."/>
            <person name="Nagy L.G."/>
            <person name="Floudas D."/>
            <person name="Copeland A."/>
            <person name="Barry K.W."/>
            <person name="Cichocki N."/>
            <person name="Veneault-Fourrey C."/>
            <person name="LaButti K."/>
            <person name="Lindquist E.A."/>
            <person name="Lipzen A."/>
            <person name="Lundell T."/>
            <person name="Morin E."/>
            <person name="Murat C."/>
            <person name="Riley R."/>
            <person name="Ohm R."/>
            <person name="Sun H."/>
            <person name="Tunlid A."/>
            <person name="Henrissat B."/>
            <person name="Grigoriev I.V."/>
            <person name="Hibbett D.S."/>
            <person name="Martin F."/>
        </authorList>
    </citation>
    <scope>NUCLEOTIDE SEQUENCE [LARGE SCALE GENOMIC DNA]</scope>
    <source>
        <strain evidence="2">UH-Slu-Lm8-n1</strain>
    </source>
</reference>
<evidence type="ECO:0000313" key="1">
    <source>
        <dbReference type="EMBL" id="KIK43600.1"/>
    </source>
</evidence>
<name>A0A0D0A119_9AGAM</name>
<dbReference type="Proteomes" id="UP000054485">
    <property type="component" value="Unassembled WGS sequence"/>
</dbReference>
<dbReference type="HOGENOM" id="CLU_2929218_0_0_1"/>
<dbReference type="InParanoid" id="A0A0D0A119"/>
<protein>
    <submittedName>
        <fullName evidence="1">Unplaced genomic scaffold CY34scaffold_78, whole genome shotgun sequence</fullName>
    </submittedName>
</protein>
<dbReference type="EMBL" id="KN835209">
    <property type="protein sequence ID" value="KIK43600.1"/>
    <property type="molecule type" value="Genomic_DNA"/>
</dbReference>
<keyword evidence="2" id="KW-1185">Reference proteome</keyword>
<dbReference type="OrthoDB" id="4980495at2759"/>
<dbReference type="AlphaFoldDB" id="A0A0D0A119"/>
<evidence type="ECO:0000313" key="2">
    <source>
        <dbReference type="Proteomes" id="UP000054485"/>
    </source>
</evidence>
<sequence>PKAYTDEQLLFLRRHISGFETRTCGRVRGGAKTSALDYANEFFVHFGMPEDLQDKVQGFGR</sequence>
<proteinExistence type="predicted"/>